<keyword evidence="3" id="KW-1185">Reference proteome</keyword>
<sequence>MSQTANRKFLLVCLASSDGTVSFLIRRKHSDNPVSRTHENAFSDHISLFANDSTAHAPHTREAPKLLSRTLPHNPFFRTRENTFFLHINLEPPLAATHPCARDARETVKVPRPSPNSLRSTIINRRQQHQSGDRRESGHSLGPILRTSKNQILNTDQPWKLALGWRRRNVFGSGLNSPVRAGDSRARVTLMVRNGRRKTAIERAVEYATGAKRTYVAPESPVI</sequence>
<evidence type="ECO:0000313" key="2">
    <source>
        <dbReference type="EMBL" id="KAF5339726.1"/>
    </source>
</evidence>
<comment type="caution">
    <text evidence="2">The sequence shown here is derived from an EMBL/GenBank/DDBJ whole genome shotgun (WGS) entry which is preliminary data.</text>
</comment>
<protein>
    <submittedName>
        <fullName evidence="2">Uncharacterized protein</fullName>
    </submittedName>
</protein>
<gene>
    <name evidence="2" type="ORF">D9611_009089</name>
</gene>
<proteinExistence type="predicted"/>
<dbReference type="Proteomes" id="UP000541558">
    <property type="component" value="Unassembled WGS sequence"/>
</dbReference>
<dbReference type="AlphaFoldDB" id="A0A8H5CDG7"/>
<feature type="compositionally biased region" description="Polar residues" evidence="1">
    <location>
        <begin position="115"/>
        <end position="125"/>
    </location>
</feature>
<feature type="region of interest" description="Disordered" evidence="1">
    <location>
        <begin position="105"/>
        <end position="146"/>
    </location>
</feature>
<dbReference type="EMBL" id="JAACJK010000006">
    <property type="protein sequence ID" value="KAF5339726.1"/>
    <property type="molecule type" value="Genomic_DNA"/>
</dbReference>
<evidence type="ECO:0000313" key="3">
    <source>
        <dbReference type="Proteomes" id="UP000541558"/>
    </source>
</evidence>
<evidence type="ECO:0000256" key="1">
    <source>
        <dbReference type="SAM" id="MobiDB-lite"/>
    </source>
</evidence>
<name>A0A8H5CDG7_9AGAR</name>
<organism evidence="2 3">
    <name type="scientific">Ephemerocybe angulata</name>
    <dbReference type="NCBI Taxonomy" id="980116"/>
    <lineage>
        <taxon>Eukaryota</taxon>
        <taxon>Fungi</taxon>
        <taxon>Dikarya</taxon>
        <taxon>Basidiomycota</taxon>
        <taxon>Agaricomycotina</taxon>
        <taxon>Agaricomycetes</taxon>
        <taxon>Agaricomycetidae</taxon>
        <taxon>Agaricales</taxon>
        <taxon>Agaricineae</taxon>
        <taxon>Psathyrellaceae</taxon>
        <taxon>Ephemerocybe</taxon>
    </lineage>
</organism>
<reference evidence="2 3" key="1">
    <citation type="journal article" date="2020" name="ISME J.">
        <title>Uncovering the hidden diversity of litter-decomposition mechanisms in mushroom-forming fungi.</title>
        <authorList>
            <person name="Floudas D."/>
            <person name="Bentzer J."/>
            <person name="Ahren D."/>
            <person name="Johansson T."/>
            <person name="Persson P."/>
            <person name="Tunlid A."/>
        </authorList>
    </citation>
    <scope>NUCLEOTIDE SEQUENCE [LARGE SCALE GENOMIC DNA]</scope>
    <source>
        <strain evidence="2 3">CBS 175.51</strain>
    </source>
</reference>
<accession>A0A8H5CDG7</accession>